<organism evidence="4 5">
    <name type="scientific">Meripilus lineatus</name>
    <dbReference type="NCBI Taxonomy" id="2056292"/>
    <lineage>
        <taxon>Eukaryota</taxon>
        <taxon>Fungi</taxon>
        <taxon>Dikarya</taxon>
        <taxon>Basidiomycota</taxon>
        <taxon>Agaricomycotina</taxon>
        <taxon>Agaricomycetes</taxon>
        <taxon>Polyporales</taxon>
        <taxon>Meripilaceae</taxon>
        <taxon>Meripilus</taxon>
    </lineage>
</organism>
<dbReference type="PROSITE" id="PS50048">
    <property type="entry name" value="ZN2_CY6_FUNGAL_2"/>
    <property type="match status" value="1"/>
</dbReference>
<dbReference type="PANTHER" id="PTHR37534:SF20">
    <property type="entry name" value="PRO1A C6 ZINK-FINGER PROTEIN"/>
    <property type="match status" value="1"/>
</dbReference>
<dbReference type="GO" id="GO:0008270">
    <property type="term" value="F:zinc ion binding"/>
    <property type="evidence" value="ECO:0007669"/>
    <property type="project" value="InterPro"/>
</dbReference>
<dbReference type="AlphaFoldDB" id="A0AAD5UZJ2"/>
<dbReference type="EMBL" id="JANAWD010000285">
    <property type="protein sequence ID" value="KAJ3482174.1"/>
    <property type="molecule type" value="Genomic_DNA"/>
</dbReference>
<dbReference type="PANTHER" id="PTHR37534">
    <property type="entry name" value="TRANSCRIPTIONAL ACTIVATOR PROTEIN UGA3"/>
    <property type="match status" value="1"/>
</dbReference>
<accession>A0AAD5UZJ2</accession>
<sequence>MRVLQQREYPSRQPDIMADGVHYPSASHYIPAPAYYTPQPPPSHLHVVAPPQRQEPPQRKRPKYTRSKTGCLTCRGKKIKCDETKPNCMRCTHGQRECTWPEGVPTRKKPAPRKEQSSSQPSTPLESPVIDARPSTAGSSGVSDASTPPTRNHTPPRREPAEIGLPPLVSRRHSEPVIQMAGMPNDADGCRRQQVSNTSHGYPVHSGTNTHMLPAIPEMASAYPHATYQQYPNYAAGQHATSLRPDVPPQWNGPPMMTHVEPLEPYFGQPGDRALVGHSPQQVRYQ</sequence>
<feature type="region of interest" description="Disordered" evidence="2">
    <location>
        <begin position="1"/>
        <end position="20"/>
    </location>
</feature>
<dbReference type="Pfam" id="PF00172">
    <property type="entry name" value="Zn_clus"/>
    <property type="match status" value="1"/>
</dbReference>
<dbReference type="GO" id="GO:0000981">
    <property type="term" value="F:DNA-binding transcription factor activity, RNA polymerase II-specific"/>
    <property type="evidence" value="ECO:0007669"/>
    <property type="project" value="InterPro"/>
</dbReference>
<gene>
    <name evidence="4" type="ORF">NLI96_g7162</name>
</gene>
<keyword evidence="5" id="KW-1185">Reference proteome</keyword>
<evidence type="ECO:0000256" key="2">
    <source>
        <dbReference type="SAM" id="MobiDB-lite"/>
    </source>
</evidence>
<proteinExistence type="predicted"/>
<comment type="caution">
    <text evidence="4">The sequence shown here is derived from an EMBL/GenBank/DDBJ whole genome shotgun (WGS) entry which is preliminary data.</text>
</comment>
<dbReference type="SMART" id="SM00066">
    <property type="entry name" value="GAL4"/>
    <property type="match status" value="1"/>
</dbReference>
<dbReference type="CDD" id="cd00067">
    <property type="entry name" value="GAL4"/>
    <property type="match status" value="1"/>
</dbReference>
<feature type="domain" description="Zn(2)-C6 fungal-type" evidence="3">
    <location>
        <begin position="70"/>
        <end position="100"/>
    </location>
</feature>
<dbReference type="Proteomes" id="UP001212997">
    <property type="component" value="Unassembled WGS sequence"/>
</dbReference>
<dbReference type="SUPFAM" id="SSF57701">
    <property type="entry name" value="Zn2/Cys6 DNA-binding domain"/>
    <property type="match status" value="1"/>
</dbReference>
<keyword evidence="1" id="KW-0539">Nucleus</keyword>
<evidence type="ECO:0000313" key="5">
    <source>
        <dbReference type="Proteomes" id="UP001212997"/>
    </source>
</evidence>
<feature type="compositionally biased region" description="Polar residues" evidence="2">
    <location>
        <begin position="136"/>
        <end position="146"/>
    </location>
</feature>
<dbReference type="InterPro" id="IPR036864">
    <property type="entry name" value="Zn2-C6_fun-type_DNA-bd_sf"/>
</dbReference>
<feature type="region of interest" description="Disordered" evidence="2">
    <location>
        <begin position="93"/>
        <end position="171"/>
    </location>
</feature>
<evidence type="ECO:0000259" key="3">
    <source>
        <dbReference type="PROSITE" id="PS50048"/>
    </source>
</evidence>
<dbReference type="Gene3D" id="4.10.240.10">
    <property type="entry name" value="Zn(2)-C6 fungal-type DNA-binding domain"/>
    <property type="match status" value="1"/>
</dbReference>
<evidence type="ECO:0000313" key="4">
    <source>
        <dbReference type="EMBL" id="KAJ3482174.1"/>
    </source>
</evidence>
<name>A0AAD5UZJ2_9APHY</name>
<dbReference type="InterPro" id="IPR001138">
    <property type="entry name" value="Zn2Cys6_DnaBD"/>
</dbReference>
<reference evidence="4" key="1">
    <citation type="submission" date="2022-07" db="EMBL/GenBank/DDBJ databases">
        <title>Genome Sequence of Physisporinus lineatus.</title>
        <authorList>
            <person name="Buettner E."/>
        </authorList>
    </citation>
    <scope>NUCLEOTIDE SEQUENCE</scope>
    <source>
        <strain evidence="4">VT162</strain>
    </source>
</reference>
<protein>
    <recommendedName>
        <fullName evidence="3">Zn(2)-C6 fungal-type domain-containing protein</fullName>
    </recommendedName>
</protein>
<feature type="region of interest" description="Disordered" evidence="2">
    <location>
        <begin position="31"/>
        <end position="68"/>
    </location>
</feature>
<dbReference type="PROSITE" id="PS00463">
    <property type="entry name" value="ZN2_CY6_FUNGAL_1"/>
    <property type="match status" value="1"/>
</dbReference>
<evidence type="ECO:0000256" key="1">
    <source>
        <dbReference type="ARBA" id="ARBA00023242"/>
    </source>
</evidence>